<keyword evidence="2" id="KW-1185">Reference proteome</keyword>
<organism evidence="1 2">
    <name type="scientific">Pithovirus sibericum</name>
    <dbReference type="NCBI Taxonomy" id="1450746"/>
    <lineage>
        <taxon>Viruses</taxon>
        <taxon>Pithoviruses</taxon>
        <taxon>Orthopithovirinae</taxon>
        <taxon>Alphapithovirus</taxon>
        <taxon>Alphapithovirus sibericum</taxon>
    </lineage>
</organism>
<reference evidence="1 2" key="1">
    <citation type="journal article" date="2014" name="Proc. Natl. Acad. Sci. U.S.A.">
        <title>Thirty-thousand-year-old distant relative of giant icosahedral DNA viruses with a pandoravirus morphology.</title>
        <authorList>
            <person name="Legendre M."/>
            <person name="Bartoli J."/>
            <person name="Shmakova L."/>
            <person name="Jeudy S."/>
            <person name="Labadie K."/>
            <person name="Adrait A."/>
            <person name="Lescot M."/>
            <person name="Poirot O."/>
            <person name="Bertaux L."/>
            <person name="Bruley C."/>
            <person name="Coute Y."/>
            <person name="Rivkina E."/>
            <person name="Abergel C."/>
            <person name="Claverie J.M."/>
        </authorList>
    </citation>
    <scope>NUCLEOTIDE SEQUENCE [LARGE SCALE GENOMIC DNA]</scope>
    <source>
        <strain evidence="1">P1084-T</strain>
    </source>
</reference>
<gene>
    <name evidence="1" type="ORF">pv_243</name>
</gene>
<protein>
    <submittedName>
        <fullName evidence="1">Uncharacterized protein</fullName>
    </submittedName>
</protein>
<dbReference type="KEGG" id="vg:18266271"/>
<sequence length="67" mass="8212">MDGGHKSFWSFLVDMWYRETGGFAYELKEAIKSGEISSYDLDSFYDEWLDYREQSILQEFIDEYYFY</sequence>
<accession>W5SAL3</accession>
<name>W5SAL3_9VIRU</name>
<dbReference type="EMBL" id="KF740664">
    <property type="protein sequence ID" value="AHH01810.1"/>
    <property type="molecule type" value="Genomic_DNA"/>
</dbReference>
<dbReference type="GeneID" id="18266271"/>
<proteinExistence type="predicted"/>
<dbReference type="RefSeq" id="YP_009001145.1">
    <property type="nucleotide sequence ID" value="NC_023423.1"/>
</dbReference>
<evidence type="ECO:0000313" key="2">
    <source>
        <dbReference type="Proteomes" id="UP000202176"/>
    </source>
</evidence>
<evidence type="ECO:0000313" key="1">
    <source>
        <dbReference type="EMBL" id="AHH01810.1"/>
    </source>
</evidence>
<dbReference type="Proteomes" id="UP000202176">
    <property type="component" value="Segment"/>
</dbReference>